<dbReference type="EMBL" id="VXBQ01003374">
    <property type="protein sequence ID" value="NXO63697.1"/>
    <property type="molecule type" value="Genomic_DNA"/>
</dbReference>
<comment type="subcellular location">
    <subcellularLocation>
        <location evidence="1">Cell membrane</location>
        <topology evidence="1">Multi-pass membrane protein</topology>
    </subcellularLocation>
</comment>
<keyword evidence="7" id="KW-0675">Receptor</keyword>
<dbReference type="GO" id="GO:0005886">
    <property type="term" value="C:plasma membrane"/>
    <property type="evidence" value="ECO:0007669"/>
    <property type="project" value="UniProtKB-SubCell"/>
</dbReference>
<keyword evidence="2" id="KW-1003">Cell membrane</keyword>
<feature type="transmembrane region" description="Helical" evidence="9">
    <location>
        <begin position="34"/>
        <end position="56"/>
    </location>
</feature>
<dbReference type="InterPro" id="IPR017452">
    <property type="entry name" value="GPCR_Rhodpsn_7TM"/>
</dbReference>
<feature type="transmembrane region" description="Helical" evidence="9">
    <location>
        <begin position="109"/>
        <end position="133"/>
    </location>
</feature>
<dbReference type="GO" id="GO:0004930">
    <property type="term" value="F:G protein-coupled receptor activity"/>
    <property type="evidence" value="ECO:0007669"/>
    <property type="project" value="UniProtKB-KW"/>
</dbReference>
<keyword evidence="12" id="KW-1185">Reference proteome</keyword>
<feature type="transmembrane region" description="Helical" evidence="9">
    <location>
        <begin position="193"/>
        <end position="217"/>
    </location>
</feature>
<reference evidence="11 12" key="1">
    <citation type="submission" date="2019-09" db="EMBL/GenBank/DDBJ databases">
        <title>Bird 10,000 Genomes (B10K) Project - Family phase.</title>
        <authorList>
            <person name="Zhang G."/>
        </authorList>
    </citation>
    <scope>NUCLEOTIDE SEQUENCE [LARGE SCALE GENOMIC DNA]</scope>
    <source>
        <strain evidence="11">B10K-DU-002-32</strain>
        <tissue evidence="11">Muscle</tissue>
    </source>
</reference>
<sequence>SECTSSFTAQPSPADQVTSCEDEDFLQVKFHLSVLYSLIFVVCFPGNIVTIFVYCVKMRPWKSSTIIMLNLAITDLLYLVTLPFFIHYYANGDDWIFGNFMCKFIQFCFYFNMYSGIIFLSCFSIFRFLVVVHPMKSLFLRKQRWAVATSAVIWIISLVALSPLAILIAPSHRQNKTICPDLAVAEDFDVSRWYTWLLTVFAFFLPLLTVTLCYMLIISILATGLHTQASYKQKARRLTVLLLLVFYVCFLPFHIFQVICLELKVQPVSCRLKKAILFMFIITKPLAALNTVGNLLLYVVSGDNFQQAILSLFKVWTNKCLK</sequence>
<evidence type="ECO:0000256" key="9">
    <source>
        <dbReference type="SAM" id="Phobius"/>
    </source>
</evidence>
<feature type="transmembrane region" description="Helical" evidence="9">
    <location>
        <begin position="276"/>
        <end position="300"/>
    </location>
</feature>
<gene>
    <name evidence="11" type="primary">Oxgr1</name>
    <name evidence="11" type="ORF">PHANIT_R02761</name>
</gene>
<comment type="caution">
    <text evidence="11">The sequence shown here is derived from an EMBL/GenBank/DDBJ whole genome shotgun (WGS) entry which is preliminary data.</text>
</comment>
<dbReference type="Proteomes" id="UP000579685">
    <property type="component" value="Unassembled WGS sequence"/>
</dbReference>
<keyword evidence="3 9" id="KW-0812">Transmembrane</keyword>
<dbReference type="PROSITE" id="PS50262">
    <property type="entry name" value="G_PROTEIN_RECEP_F1_2"/>
    <property type="match status" value="1"/>
</dbReference>
<dbReference type="Gene3D" id="1.20.1070.10">
    <property type="entry name" value="Rhodopsin 7-helix transmembrane proteins"/>
    <property type="match status" value="1"/>
</dbReference>
<evidence type="ECO:0000256" key="3">
    <source>
        <dbReference type="ARBA" id="ARBA00022692"/>
    </source>
</evidence>
<name>A0A7L1TT46_PHANI</name>
<evidence type="ECO:0000256" key="4">
    <source>
        <dbReference type="ARBA" id="ARBA00022989"/>
    </source>
</evidence>
<dbReference type="Pfam" id="PF00001">
    <property type="entry name" value="7tm_1"/>
    <property type="match status" value="1"/>
</dbReference>
<dbReference type="PRINTS" id="PR00237">
    <property type="entry name" value="GPCRRHODOPSN"/>
</dbReference>
<feature type="non-terminal residue" evidence="11">
    <location>
        <position position="322"/>
    </location>
</feature>
<dbReference type="InterPro" id="IPR000276">
    <property type="entry name" value="GPCR_Rhodpsn"/>
</dbReference>
<accession>A0A7L1TT46</accession>
<feature type="transmembrane region" description="Helical" evidence="9">
    <location>
        <begin position="238"/>
        <end position="256"/>
    </location>
</feature>
<evidence type="ECO:0000256" key="2">
    <source>
        <dbReference type="ARBA" id="ARBA00022475"/>
    </source>
</evidence>
<dbReference type="SUPFAM" id="SSF81321">
    <property type="entry name" value="Family A G protein-coupled receptor-like"/>
    <property type="match status" value="1"/>
</dbReference>
<feature type="non-terminal residue" evidence="11">
    <location>
        <position position="1"/>
    </location>
</feature>
<evidence type="ECO:0000256" key="6">
    <source>
        <dbReference type="ARBA" id="ARBA00023136"/>
    </source>
</evidence>
<evidence type="ECO:0000259" key="10">
    <source>
        <dbReference type="PROSITE" id="PS50262"/>
    </source>
</evidence>
<protein>
    <submittedName>
        <fullName evidence="11">OXGR1 protein</fullName>
    </submittedName>
</protein>
<organism evidence="11 12">
    <name type="scientific">Phainopepla nitens</name>
    <name type="common">Phainopepla</name>
    <dbReference type="NCBI Taxonomy" id="161653"/>
    <lineage>
        <taxon>Eukaryota</taxon>
        <taxon>Metazoa</taxon>
        <taxon>Chordata</taxon>
        <taxon>Craniata</taxon>
        <taxon>Vertebrata</taxon>
        <taxon>Euteleostomi</taxon>
        <taxon>Archelosauria</taxon>
        <taxon>Archosauria</taxon>
        <taxon>Dinosauria</taxon>
        <taxon>Saurischia</taxon>
        <taxon>Theropoda</taxon>
        <taxon>Coelurosauria</taxon>
        <taxon>Aves</taxon>
        <taxon>Neognathae</taxon>
        <taxon>Neoaves</taxon>
        <taxon>Telluraves</taxon>
        <taxon>Australaves</taxon>
        <taxon>Passeriformes</taxon>
        <taxon>Bombycillidae</taxon>
        <taxon>Phainopepla</taxon>
    </lineage>
</organism>
<dbReference type="PANTHER" id="PTHR24231:SF15">
    <property type="entry name" value="2-OXOGLUTARATE RECEPTOR 1"/>
    <property type="match status" value="1"/>
</dbReference>
<feature type="transmembrane region" description="Helical" evidence="9">
    <location>
        <begin position="145"/>
        <end position="168"/>
    </location>
</feature>
<dbReference type="PANTHER" id="PTHR24231">
    <property type="entry name" value="PURINOCEPTOR-RELATED G-PROTEIN COUPLED RECEPTOR"/>
    <property type="match status" value="1"/>
</dbReference>
<feature type="domain" description="G-protein coupled receptors family 1 profile" evidence="10">
    <location>
        <begin position="46"/>
        <end position="298"/>
    </location>
</feature>
<evidence type="ECO:0000313" key="11">
    <source>
        <dbReference type="EMBL" id="NXO63697.1"/>
    </source>
</evidence>
<feature type="transmembrane region" description="Helical" evidence="9">
    <location>
        <begin position="68"/>
        <end position="89"/>
    </location>
</feature>
<evidence type="ECO:0000256" key="8">
    <source>
        <dbReference type="ARBA" id="ARBA00023224"/>
    </source>
</evidence>
<proteinExistence type="predicted"/>
<dbReference type="PRINTS" id="PR01157">
    <property type="entry name" value="P2YPURNOCPTR"/>
</dbReference>
<keyword evidence="5" id="KW-0297">G-protein coupled receptor</keyword>
<keyword evidence="4 9" id="KW-1133">Transmembrane helix</keyword>
<dbReference type="AlphaFoldDB" id="A0A7L1TT46"/>
<evidence type="ECO:0000256" key="1">
    <source>
        <dbReference type="ARBA" id="ARBA00004651"/>
    </source>
</evidence>
<keyword evidence="8" id="KW-0807">Transducer</keyword>
<evidence type="ECO:0000256" key="5">
    <source>
        <dbReference type="ARBA" id="ARBA00023040"/>
    </source>
</evidence>
<evidence type="ECO:0000313" key="12">
    <source>
        <dbReference type="Proteomes" id="UP000579685"/>
    </source>
</evidence>
<keyword evidence="6 9" id="KW-0472">Membrane</keyword>
<evidence type="ECO:0000256" key="7">
    <source>
        <dbReference type="ARBA" id="ARBA00023170"/>
    </source>
</evidence>